<reference evidence="3 4" key="1">
    <citation type="journal article" date="2012" name="Nature">
        <title>Repeated polyploidization of Gossypium genomes and the evolution of spinnable cotton fibres.</title>
        <authorList>
            <person name="Paterson A.H."/>
            <person name="Wendel J.F."/>
            <person name="Gundlach H."/>
            <person name="Guo H."/>
            <person name="Jenkins J."/>
            <person name="Jin D."/>
            <person name="Llewellyn D."/>
            <person name="Showmaker K.C."/>
            <person name="Shu S."/>
            <person name="Udall J."/>
            <person name="Yoo M.J."/>
            <person name="Byers R."/>
            <person name="Chen W."/>
            <person name="Doron-Faigenboim A."/>
            <person name="Duke M.V."/>
            <person name="Gong L."/>
            <person name="Grimwood J."/>
            <person name="Grover C."/>
            <person name="Grupp K."/>
            <person name="Hu G."/>
            <person name="Lee T.H."/>
            <person name="Li J."/>
            <person name="Lin L."/>
            <person name="Liu T."/>
            <person name="Marler B.S."/>
            <person name="Page J.T."/>
            <person name="Roberts A.W."/>
            <person name="Romanel E."/>
            <person name="Sanders W.S."/>
            <person name="Szadkowski E."/>
            <person name="Tan X."/>
            <person name="Tang H."/>
            <person name="Xu C."/>
            <person name="Wang J."/>
            <person name="Wang Z."/>
            <person name="Zhang D."/>
            <person name="Zhang L."/>
            <person name="Ashrafi H."/>
            <person name="Bedon F."/>
            <person name="Bowers J.E."/>
            <person name="Brubaker C.L."/>
            <person name="Chee P.W."/>
            <person name="Das S."/>
            <person name="Gingle A.R."/>
            <person name="Haigler C.H."/>
            <person name="Harker D."/>
            <person name="Hoffmann L.V."/>
            <person name="Hovav R."/>
            <person name="Jones D.C."/>
            <person name="Lemke C."/>
            <person name="Mansoor S."/>
            <person name="ur Rahman M."/>
            <person name="Rainville L.N."/>
            <person name="Rambani A."/>
            <person name="Reddy U.K."/>
            <person name="Rong J.K."/>
            <person name="Saranga Y."/>
            <person name="Scheffler B.E."/>
            <person name="Scheffler J.A."/>
            <person name="Stelly D.M."/>
            <person name="Triplett B.A."/>
            <person name="Van Deynze A."/>
            <person name="Vaslin M.F."/>
            <person name="Waghmare V.N."/>
            <person name="Walford S.A."/>
            <person name="Wright R.J."/>
            <person name="Zaki E.A."/>
            <person name="Zhang T."/>
            <person name="Dennis E.S."/>
            <person name="Mayer K.F."/>
            <person name="Peterson D.G."/>
            <person name="Rokhsar D.S."/>
            <person name="Wang X."/>
            <person name="Schmutz J."/>
        </authorList>
    </citation>
    <scope>NUCLEOTIDE SEQUENCE [LARGE SCALE GENOMIC DNA]</scope>
</reference>
<dbReference type="PANTHER" id="PTHR36047:SF1">
    <property type="entry name" value="OS01G0191000 PROTEIN"/>
    <property type="match status" value="1"/>
</dbReference>
<dbReference type="AlphaFoldDB" id="A0A0D2QH02"/>
<feature type="coiled-coil region" evidence="1">
    <location>
        <begin position="73"/>
        <end position="142"/>
    </location>
</feature>
<evidence type="ECO:0000313" key="3">
    <source>
        <dbReference type="EMBL" id="KJB18939.1"/>
    </source>
</evidence>
<dbReference type="Pfam" id="PF25086">
    <property type="entry name" value="DUF7803"/>
    <property type="match status" value="1"/>
</dbReference>
<accession>A0A0D2QH02</accession>
<organism evidence="3 4">
    <name type="scientific">Gossypium raimondii</name>
    <name type="common">Peruvian cotton</name>
    <name type="synonym">Gossypium klotzschianum subsp. raimondii</name>
    <dbReference type="NCBI Taxonomy" id="29730"/>
    <lineage>
        <taxon>Eukaryota</taxon>
        <taxon>Viridiplantae</taxon>
        <taxon>Streptophyta</taxon>
        <taxon>Embryophyta</taxon>
        <taxon>Tracheophyta</taxon>
        <taxon>Spermatophyta</taxon>
        <taxon>Magnoliopsida</taxon>
        <taxon>eudicotyledons</taxon>
        <taxon>Gunneridae</taxon>
        <taxon>Pentapetalae</taxon>
        <taxon>rosids</taxon>
        <taxon>malvids</taxon>
        <taxon>Malvales</taxon>
        <taxon>Malvaceae</taxon>
        <taxon>Malvoideae</taxon>
        <taxon>Gossypium</taxon>
    </lineage>
</organism>
<evidence type="ECO:0000259" key="2">
    <source>
        <dbReference type="Pfam" id="PF25086"/>
    </source>
</evidence>
<sequence>MDVDSQPTMEETILVGDDLMMGPPSPIIPQEITSHVLEGVELCDGILRTLFLCLQINDIEPFCQDELALYRQCAEKRAELESFKMEYANARLECNAADELANILASEVIGLEEKALRLRSNELKLERQLENSQAEISSFKNMHYFVSKQSTGCC</sequence>
<proteinExistence type="predicted"/>
<protein>
    <recommendedName>
        <fullName evidence="2">DUF7803 domain-containing protein</fullName>
    </recommendedName>
</protein>
<feature type="domain" description="DUF7803" evidence="2">
    <location>
        <begin position="1"/>
        <end position="114"/>
    </location>
</feature>
<dbReference type="OMA" id="FLCNLQI"/>
<keyword evidence="4" id="KW-1185">Reference proteome</keyword>
<dbReference type="Proteomes" id="UP000032304">
    <property type="component" value="Chromosome 3"/>
</dbReference>
<dbReference type="Gramene" id="KJB18939">
    <property type="protein sequence ID" value="KJB18939"/>
    <property type="gene ID" value="B456_003G076100"/>
</dbReference>
<dbReference type="PANTHER" id="PTHR36047">
    <property type="entry name" value="OS01G0191000 PROTEIN"/>
    <property type="match status" value="1"/>
</dbReference>
<gene>
    <name evidence="3" type="ORF">B456_003G076100</name>
</gene>
<dbReference type="InterPro" id="IPR056705">
    <property type="entry name" value="DUF7803"/>
</dbReference>
<keyword evidence="1" id="KW-0175">Coiled coil</keyword>
<evidence type="ECO:0000313" key="4">
    <source>
        <dbReference type="Proteomes" id="UP000032304"/>
    </source>
</evidence>
<evidence type="ECO:0000256" key="1">
    <source>
        <dbReference type="SAM" id="Coils"/>
    </source>
</evidence>
<dbReference type="EMBL" id="CM001742">
    <property type="protein sequence ID" value="KJB18939.1"/>
    <property type="molecule type" value="Genomic_DNA"/>
</dbReference>
<name>A0A0D2QH02_GOSRA</name>